<dbReference type="SUPFAM" id="SSF51905">
    <property type="entry name" value="FAD/NAD(P)-binding domain"/>
    <property type="match status" value="1"/>
</dbReference>
<keyword evidence="2" id="KW-0560">Oxidoreductase</keyword>
<protein>
    <submittedName>
        <fullName evidence="2">FAD-dependent monooxygenase</fullName>
    </submittedName>
</protein>
<sequence length="468" mass="50630">MTGNAATTRRYGTAAVIGGSIAGSAAAAALTEHFERTVVLDRDVLPPSPSSRKGAPHSYHFHALLVGGREAFEDLLPGLTEEAVAHGVPLVDIAADTRIGQKVGWFPRFEHGKKLLMPTRRFLEWLIRGRVSALSGVEYMAQTRVTGLLAENGHVTGVHVVNEHSGAEETISADFVVDASGRSSGAPEWLRGIGFPAPTETVVNARWGYSTVYFRPQVGWNPGFATLYLSPTISGSGLSATRGGAAWAQEDGQWVLTAQGCAGDYPPGDFDGMREYLLSVGDPVLTELVSHIEPISPVESWRNTSNRLRDFAGLSARPERFVAIGDSVAAYNPIYGQGMSVAAFSALELRATLADFVRERPDGDLDGFAERYQKRVSGVIDGAWQFSTGSDFNIAGVEVDGIPLPASEKPQAAEYGDRVLALAVEDPEIAAKFLETIHFLRTPEWMADEALQQRVMKDWDRLGKFVRS</sequence>
<evidence type="ECO:0000313" key="2">
    <source>
        <dbReference type="EMBL" id="MEU1956692.1"/>
    </source>
</evidence>
<keyword evidence="3" id="KW-1185">Reference proteome</keyword>
<dbReference type="PANTHER" id="PTHR43422">
    <property type="entry name" value="THIAMINE THIAZOLE SYNTHASE"/>
    <property type="match status" value="1"/>
</dbReference>
<dbReference type="Gene3D" id="3.50.50.60">
    <property type="entry name" value="FAD/NAD(P)-binding domain"/>
    <property type="match status" value="1"/>
</dbReference>
<dbReference type="Proteomes" id="UP001550628">
    <property type="component" value="Unassembled WGS sequence"/>
</dbReference>
<name>A0ABV2X0L8_9NOCA</name>
<keyword evidence="2" id="KW-0503">Monooxygenase</keyword>
<dbReference type="RefSeq" id="WP_356959197.1">
    <property type="nucleotide sequence ID" value="NZ_JBEYBD010000025.1"/>
</dbReference>
<organism evidence="2 3">
    <name type="scientific">Nocardia rhamnosiphila</name>
    <dbReference type="NCBI Taxonomy" id="426716"/>
    <lineage>
        <taxon>Bacteria</taxon>
        <taxon>Bacillati</taxon>
        <taxon>Actinomycetota</taxon>
        <taxon>Actinomycetes</taxon>
        <taxon>Mycobacteriales</taxon>
        <taxon>Nocardiaceae</taxon>
        <taxon>Nocardia</taxon>
    </lineage>
</organism>
<evidence type="ECO:0000259" key="1">
    <source>
        <dbReference type="Pfam" id="PF01494"/>
    </source>
</evidence>
<reference evidence="2 3" key="1">
    <citation type="submission" date="2024-06" db="EMBL/GenBank/DDBJ databases">
        <title>The Natural Products Discovery Center: Release of the First 8490 Sequenced Strains for Exploring Actinobacteria Biosynthetic Diversity.</title>
        <authorList>
            <person name="Kalkreuter E."/>
            <person name="Kautsar S.A."/>
            <person name="Yang D."/>
            <person name="Bader C.D."/>
            <person name="Teijaro C.N."/>
            <person name="Fluegel L."/>
            <person name="Davis C.M."/>
            <person name="Simpson J.R."/>
            <person name="Lauterbach L."/>
            <person name="Steele A.D."/>
            <person name="Gui C."/>
            <person name="Meng S."/>
            <person name="Li G."/>
            <person name="Viehrig K."/>
            <person name="Ye F."/>
            <person name="Su P."/>
            <person name="Kiefer A.F."/>
            <person name="Nichols A."/>
            <person name="Cepeda A.J."/>
            <person name="Yan W."/>
            <person name="Fan B."/>
            <person name="Jiang Y."/>
            <person name="Adhikari A."/>
            <person name="Zheng C.-J."/>
            <person name="Schuster L."/>
            <person name="Cowan T.M."/>
            <person name="Smanski M.J."/>
            <person name="Chevrette M.G."/>
            <person name="De Carvalho L.P.S."/>
            <person name="Shen B."/>
        </authorList>
    </citation>
    <scope>NUCLEOTIDE SEQUENCE [LARGE SCALE GENOMIC DNA]</scope>
    <source>
        <strain evidence="2 3">NPDC019708</strain>
    </source>
</reference>
<evidence type="ECO:0000313" key="3">
    <source>
        <dbReference type="Proteomes" id="UP001550628"/>
    </source>
</evidence>
<dbReference type="InterPro" id="IPR036188">
    <property type="entry name" value="FAD/NAD-bd_sf"/>
</dbReference>
<accession>A0ABV2X0L8</accession>
<comment type="caution">
    <text evidence="2">The sequence shown here is derived from an EMBL/GenBank/DDBJ whole genome shotgun (WGS) entry which is preliminary data.</text>
</comment>
<proteinExistence type="predicted"/>
<dbReference type="Pfam" id="PF01494">
    <property type="entry name" value="FAD_binding_3"/>
    <property type="match status" value="1"/>
</dbReference>
<dbReference type="GO" id="GO:0004497">
    <property type="term" value="F:monooxygenase activity"/>
    <property type="evidence" value="ECO:0007669"/>
    <property type="project" value="UniProtKB-KW"/>
</dbReference>
<feature type="domain" description="FAD-binding" evidence="1">
    <location>
        <begin position="14"/>
        <end position="381"/>
    </location>
</feature>
<dbReference type="EMBL" id="JBEYBF010000043">
    <property type="protein sequence ID" value="MEU1956692.1"/>
    <property type="molecule type" value="Genomic_DNA"/>
</dbReference>
<gene>
    <name evidence="2" type="ORF">ABZ510_33190</name>
</gene>
<dbReference type="InterPro" id="IPR002938">
    <property type="entry name" value="FAD-bd"/>
</dbReference>
<dbReference type="PANTHER" id="PTHR43422:SF3">
    <property type="entry name" value="THIAMINE THIAZOLE SYNTHASE"/>
    <property type="match status" value="1"/>
</dbReference>